<dbReference type="AlphaFoldDB" id="A0A151X4I6"/>
<evidence type="ECO:0000313" key="2">
    <source>
        <dbReference type="Proteomes" id="UP000075809"/>
    </source>
</evidence>
<gene>
    <name evidence="1" type="ORF">ALC60_05815</name>
</gene>
<accession>A0A151X4I6</accession>
<proteinExistence type="predicted"/>
<sequence>MYLLKPYKRANVWINIAPYRAFFNCTYRIDIDYRVAERGTWLIHLNSQDTLERFRTIFLVGVRIER</sequence>
<organism evidence="1 2">
    <name type="scientific">Mycetomoellerius zeteki</name>
    <dbReference type="NCBI Taxonomy" id="64791"/>
    <lineage>
        <taxon>Eukaryota</taxon>
        <taxon>Metazoa</taxon>
        <taxon>Ecdysozoa</taxon>
        <taxon>Arthropoda</taxon>
        <taxon>Hexapoda</taxon>
        <taxon>Insecta</taxon>
        <taxon>Pterygota</taxon>
        <taxon>Neoptera</taxon>
        <taxon>Endopterygota</taxon>
        <taxon>Hymenoptera</taxon>
        <taxon>Apocrita</taxon>
        <taxon>Aculeata</taxon>
        <taxon>Formicoidea</taxon>
        <taxon>Formicidae</taxon>
        <taxon>Myrmicinae</taxon>
        <taxon>Mycetomoellerius</taxon>
    </lineage>
</organism>
<evidence type="ECO:0000313" key="1">
    <source>
        <dbReference type="EMBL" id="KYQ55190.1"/>
    </source>
</evidence>
<name>A0A151X4I6_9HYME</name>
<reference evidence="1 2" key="1">
    <citation type="submission" date="2015-09" db="EMBL/GenBank/DDBJ databases">
        <title>Trachymyrmex zeteki WGS genome.</title>
        <authorList>
            <person name="Nygaard S."/>
            <person name="Hu H."/>
            <person name="Boomsma J."/>
            <person name="Zhang G."/>
        </authorList>
    </citation>
    <scope>NUCLEOTIDE SEQUENCE [LARGE SCALE GENOMIC DNA]</scope>
    <source>
        <strain evidence="1">Tzet28-1</strain>
        <tissue evidence="1">Whole body</tissue>
    </source>
</reference>
<keyword evidence="2" id="KW-1185">Reference proteome</keyword>
<dbReference type="Proteomes" id="UP000075809">
    <property type="component" value="Unassembled WGS sequence"/>
</dbReference>
<dbReference type="EMBL" id="KQ982548">
    <property type="protein sequence ID" value="KYQ55190.1"/>
    <property type="molecule type" value="Genomic_DNA"/>
</dbReference>
<protein>
    <submittedName>
        <fullName evidence="1">Uncharacterized protein</fullName>
    </submittedName>
</protein>